<proteinExistence type="predicted"/>
<dbReference type="Proteomes" id="UP000748531">
    <property type="component" value="Unassembled WGS sequence"/>
</dbReference>
<reference evidence="1" key="1">
    <citation type="submission" date="2019-05" db="EMBL/GenBank/DDBJ databases">
        <title>Annotation for the trematode Paragonimus heterotremus.</title>
        <authorList>
            <person name="Choi Y.-J."/>
        </authorList>
    </citation>
    <scope>NUCLEOTIDE SEQUENCE</scope>
    <source>
        <strain evidence="1">LC</strain>
    </source>
</reference>
<dbReference type="AlphaFoldDB" id="A0A8J4SN16"/>
<dbReference type="EMBL" id="LUCH01019773">
    <property type="protein sequence ID" value="KAF5394211.1"/>
    <property type="molecule type" value="Genomic_DNA"/>
</dbReference>
<name>A0A8J4SN16_9TREM</name>
<accession>A0A8J4SN16</accession>
<gene>
    <name evidence="1" type="ORF">PHET_12028</name>
</gene>
<keyword evidence="2" id="KW-1185">Reference proteome</keyword>
<protein>
    <submittedName>
        <fullName evidence="1">Uncharacterized protein</fullName>
    </submittedName>
</protein>
<evidence type="ECO:0000313" key="2">
    <source>
        <dbReference type="Proteomes" id="UP000748531"/>
    </source>
</evidence>
<evidence type="ECO:0000313" key="1">
    <source>
        <dbReference type="EMBL" id="KAF5394211.1"/>
    </source>
</evidence>
<organism evidence="1 2">
    <name type="scientific">Paragonimus heterotremus</name>
    <dbReference type="NCBI Taxonomy" id="100268"/>
    <lineage>
        <taxon>Eukaryota</taxon>
        <taxon>Metazoa</taxon>
        <taxon>Spiralia</taxon>
        <taxon>Lophotrochozoa</taxon>
        <taxon>Platyhelminthes</taxon>
        <taxon>Trematoda</taxon>
        <taxon>Digenea</taxon>
        <taxon>Plagiorchiida</taxon>
        <taxon>Troglotremata</taxon>
        <taxon>Troglotrematidae</taxon>
        <taxon>Paragonimus</taxon>
    </lineage>
</organism>
<sequence length="80" mass="9166">MLSDLVVYELYAELLSTFFWLIRPAGELTALTTHVAPHTSLRGLPVRSRLRRLARERFIIAWAESKHELQFAAVRPSSTT</sequence>
<comment type="caution">
    <text evidence="1">The sequence shown here is derived from an EMBL/GenBank/DDBJ whole genome shotgun (WGS) entry which is preliminary data.</text>
</comment>